<proteinExistence type="predicted"/>
<evidence type="ECO:0000313" key="4">
    <source>
        <dbReference type="Proteomes" id="UP000237631"/>
    </source>
</evidence>
<dbReference type="Pfam" id="PF25485">
    <property type="entry name" value="DUF7908"/>
    <property type="match status" value="1"/>
</dbReference>
<evidence type="ECO:0000256" key="1">
    <source>
        <dbReference type="SAM" id="SignalP"/>
    </source>
</evidence>
<evidence type="ECO:0000313" key="3">
    <source>
        <dbReference type="EMBL" id="PPJ58182.1"/>
    </source>
</evidence>
<feature type="domain" description="DUF7908" evidence="2">
    <location>
        <begin position="125"/>
        <end position="258"/>
    </location>
</feature>
<dbReference type="STRING" id="357750.A0A2S6CEL9"/>
<dbReference type="OrthoDB" id="3563678at2759"/>
<keyword evidence="1" id="KW-0732">Signal</keyword>
<dbReference type="InterPro" id="IPR057230">
    <property type="entry name" value="DUF7908"/>
</dbReference>
<dbReference type="AlphaFoldDB" id="A0A2S6CEL9"/>
<organism evidence="3 4">
    <name type="scientific">Cercospora berteroae</name>
    <dbReference type="NCBI Taxonomy" id="357750"/>
    <lineage>
        <taxon>Eukaryota</taxon>
        <taxon>Fungi</taxon>
        <taxon>Dikarya</taxon>
        <taxon>Ascomycota</taxon>
        <taxon>Pezizomycotina</taxon>
        <taxon>Dothideomycetes</taxon>
        <taxon>Dothideomycetidae</taxon>
        <taxon>Mycosphaerellales</taxon>
        <taxon>Mycosphaerellaceae</taxon>
        <taxon>Cercospora</taxon>
    </lineage>
</organism>
<comment type="caution">
    <text evidence="3">The sequence shown here is derived from an EMBL/GenBank/DDBJ whole genome shotgun (WGS) entry which is preliminary data.</text>
</comment>
<feature type="signal peptide" evidence="1">
    <location>
        <begin position="1"/>
        <end position="25"/>
    </location>
</feature>
<protein>
    <recommendedName>
        <fullName evidence="2">DUF7908 domain-containing protein</fullName>
    </recommendedName>
</protein>
<dbReference type="EMBL" id="PNEN01000472">
    <property type="protein sequence ID" value="PPJ58182.1"/>
    <property type="molecule type" value="Genomic_DNA"/>
</dbReference>
<gene>
    <name evidence="3" type="ORF">CBER1_02551</name>
</gene>
<reference evidence="4" key="1">
    <citation type="journal article" date="2017" name="bioRxiv">
        <title>Conservation of a gene cluster reveals novel cercosporin biosynthetic mechanisms and extends production to the genus Colletotrichum.</title>
        <authorList>
            <person name="de Jonge R."/>
            <person name="Ebert M.K."/>
            <person name="Huitt-Roehl C.R."/>
            <person name="Pal P."/>
            <person name="Suttle J.C."/>
            <person name="Spanner R.E."/>
            <person name="Neubauer J.D."/>
            <person name="Jurick W.M.II."/>
            <person name="Stott K.A."/>
            <person name="Secor G.A."/>
            <person name="Thomma B.P.H.J."/>
            <person name="Van de Peer Y."/>
            <person name="Townsend C.A."/>
            <person name="Bolton M.D."/>
        </authorList>
    </citation>
    <scope>NUCLEOTIDE SEQUENCE [LARGE SCALE GENOMIC DNA]</scope>
    <source>
        <strain evidence="4">CBS538.71</strain>
    </source>
</reference>
<sequence length="277" mass="29398">MVSSNTPLRSLLFGLWLSYPLPLSAQDNSACLIISRFIQTYTVREQAVSINTDVLTNTTFYPIPQAPVTITNAPTSINTVSTFRWTQVNVPMSIMSSPYAPSTALANPSLAQSGAMSTPYPDLGDYYVIAAMGARGAQKRQAGGTYINGNGTVSNDCTTTPIYQIRNGTLSAIINGVAYTYSTEPGVPYQLFIPSTSPGTIQSTFSLAQAGELVWMNTGFASGEAQFCSMNNGSIYAVFQDGAAPQGCLKVQLTLFSTSSCAGLVLSTIAGVRIKLE</sequence>
<name>A0A2S6CEL9_9PEZI</name>
<keyword evidence="4" id="KW-1185">Reference proteome</keyword>
<evidence type="ECO:0000259" key="2">
    <source>
        <dbReference type="Pfam" id="PF25485"/>
    </source>
</evidence>
<accession>A0A2S6CEL9</accession>
<feature type="chain" id="PRO_5015554414" description="DUF7908 domain-containing protein" evidence="1">
    <location>
        <begin position="26"/>
        <end position="277"/>
    </location>
</feature>
<dbReference type="Proteomes" id="UP000237631">
    <property type="component" value="Unassembled WGS sequence"/>
</dbReference>